<keyword evidence="3" id="KW-1185">Reference proteome</keyword>
<gene>
    <name evidence="2" type="ORF">GCM10023189_32280</name>
</gene>
<dbReference type="CDD" id="cd03801">
    <property type="entry name" value="GT4_PimA-like"/>
    <property type="match status" value="1"/>
</dbReference>
<evidence type="ECO:0000313" key="3">
    <source>
        <dbReference type="Proteomes" id="UP001501175"/>
    </source>
</evidence>
<organism evidence="2 3">
    <name type="scientific">Nibrella saemangeumensis</name>
    <dbReference type="NCBI Taxonomy" id="1084526"/>
    <lineage>
        <taxon>Bacteria</taxon>
        <taxon>Pseudomonadati</taxon>
        <taxon>Bacteroidota</taxon>
        <taxon>Cytophagia</taxon>
        <taxon>Cytophagales</taxon>
        <taxon>Spirosomataceae</taxon>
        <taxon>Nibrella</taxon>
    </lineage>
</organism>
<dbReference type="PANTHER" id="PTHR45947:SF13">
    <property type="entry name" value="TRANSFERASE"/>
    <property type="match status" value="1"/>
</dbReference>
<dbReference type="InterPro" id="IPR001296">
    <property type="entry name" value="Glyco_trans_1"/>
</dbReference>
<protein>
    <submittedName>
        <fullName evidence="2">Glycosyltransferase</fullName>
    </submittedName>
</protein>
<dbReference type="RefSeq" id="WP_345244898.1">
    <property type="nucleotide sequence ID" value="NZ_BAABHD010000030.1"/>
</dbReference>
<evidence type="ECO:0000259" key="1">
    <source>
        <dbReference type="Pfam" id="PF00534"/>
    </source>
</evidence>
<dbReference type="Pfam" id="PF00534">
    <property type="entry name" value="Glycos_transf_1"/>
    <property type="match status" value="1"/>
</dbReference>
<proteinExistence type="predicted"/>
<sequence length="389" mass="44355">MRVLFIHNYYQNSGGEDVVFEQEVAMLREYGITVECLLFNNNGFDKGTIINKLKIGYTTIYNVQSIKILKDVLENFKPNIVHIHNLFYTASPAIIKTIKDCGIPVVMTLHNYRLVCSSGMLMRSGEIPCEKCTNKILPFDGIRNKCFRESRLQTAQLTATVAIHKLIGTWKRIDKFIVLTNFAREKILNSSLRLLPSQIVVKPNAVPDYGYNEQNSRENFFLYVGRLSQEKGIRTLIQAAKEYNFTIKIIGDGPLRLDVENAVLNNNNIKYLGQQPKEVVVNELKKSSAVIVPSICYEGLPTIILEAFSTGTVVIHSDSPNLNLIVNESGYKFKTNDSQSLIEKVKEVQETEKNLNKFNLSRALYIENYTEEAVLQTQLKVYKEVIRRK</sequence>
<evidence type="ECO:0000313" key="2">
    <source>
        <dbReference type="EMBL" id="GAA4459083.1"/>
    </source>
</evidence>
<dbReference type="Proteomes" id="UP001501175">
    <property type="component" value="Unassembled WGS sequence"/>
</dbReference>
<feature type="domain" description="Glycosyl transferase family 1" evidence="1">
    <location>
        <begin position="214"/>
        <end position="358"/>
    </location>
</feature>
<reference evidence="3" key="1">
    <citation type="journal article" date="2019" name="Int. J. Syst. Evol. Microbiol.">
        <title>The Global Catalogue of Microorganisms (GCM) 10K type strain sequencing project: providing services to taxonomists for standard genome sequencing and annotation.</title>
        <authorList>
            <consortium name="The Broad Institute Genomics Platform"/>
            <consortium name="The Broad Institute Genome Sequencing Center for Infectious Disease"/>
            <person name="Wu L."/>
            <person name="Ma J."/>
        </authorList>
    </citation>
    <scope>NUCLEOTIDE SEQUENCE [LARGE SCALE GENOMIC DNA]</scope>
    <source>
        <strain evidence="3">JCM 17927</strain>
    </source>
</reference>
<accession>A0ABP8N463</accession>
<dbReference type="Gene3D" id="3.40.50.2000">
    <property type="entry name" value="Glycogen Phosphorylase B"/>
    <property type="match status" value="2"/>
</dbReference>
<comment type="caution">
    <text evidence="2">The sequence shown here is derived from an EMBL/GenBank/DDBJ whole genome shotgun (WGS) entry which is preliminary data.</text>
</comment>
<dbReference type="SUPFAM" id="SSF53756">
    <property type="entry name" value="UDP-Glycosyltransferase/glycogen phosphorylase"/>
    <property type="match status" value="1"/>
</dbReference>
<dbReference type="PANTHER" id="PTHR45947">
    <property type="entry name" value="SULFOQUINOVOSYL TRANSFERASE SQD2"/>
    <property type="match status" value="1"/>
</dbReference>
<name>A0ABP8N463_9BACT</name>
<dbReference type="EMBL" id="BAABHD010000030">
    <property type="protein sequence ID" value="GAA4459083.1"/>
    <property type="molecule type" value="Genomic_DNA"/>
</dbReference>
<dbReference type="InterPro" id="IPR050194">
    <property type="entry name" value="Glycosyltransferase_grp1"/>
</dbReference>